<keyword evidence="1" id="KW-1133">Transmembrane helix</keyword>
<keyword evidence="1" id="KW-0812">Transmembrane</keyword>
<reference evidence="2 3" key="1">
    <citation type="journal article" date="2019" name="Sci. Rep.">
        <title>Orb-weaving spider Araneus ventricosus genome elucidates the spidroin gene catalogue.</title>
        <authorList>
            <person name="Kono N."/>
            <person name="Nakamura H."/>
            <person name="Ohtoshi R."/>
            <person name="Moran D.A.P."/>
            <person name="Shinohara A."/>
            <person name="Yoshida Y."/>
            <person name="Fujiwara M."/>
            <person name="Mori M."/>
            <person name="Tomita M."/>
            <person name="Arakawa K."/>
        </authorList>
    </citation>
    <scope>NUCLEOTIDE SEQUENCE [LARGE SCALE GENOMIC DNA]</scope>
</reference>
<accession>A0A4Y2IPU8</accession>
<evidence type="ECO:0000313" key="2">
    <source>
        <dbReference type="EMBL" id="GBM79694.1"/>
    </source>
</evidence>
<comment type="caution">
    <text evidence="2">The sequence shown here is derived from an EMBL/GenBank/DDBJ whole genome shotgun (WGS) entry which is preliminary data.</text>
</comment>
<protein>
    <submittedName>
        <fullName evidence="2">Uncharacterized protein</fullName>
    </submittedName>
</protein>
<gene>
    <name evidence="2" type="ORF">AVEN_71220_1</name>
</gene>
<sequence length="104" mass="12022">MTRTTHEMAPPSPNFQATPTGRRLATAYNLVCNRPHTRRISRFRTWNPLTLRPRPYHKATAALSCLRGRRKRENSITATLSCVCVVNICFSLSQSTYVFRWLKI</sequence>
<keyword evidence="1" id="KW-0472">Membrane</keyword>
<keyword evidence="3" id="KW-1185">Reference proteome</keyword>
<feature type="transmembrane region" description="Helical" evidence="1">
    <location>
        <begin position="76"/>
        <end position="99"/>
    </location>
</feature>
<evidence type="ECO:0000256" key="1">
    <source>
        <dbReference type="SAM" id="Phobius"/>
    </source>
</evidence>
<organism evidence="2 3">
    <name type="scientific">Araneus ventricosus</name>
    <name type="common">Orbweaver spider</name>
    <name type="synonym">Epeira ventricosa</name>
    <dbReference type="NCBI Taxonomy" id="182803"/>
    <lineage>
        <taxon>Eukaryota</taxon>
        <taxon>Metazoa</taxon>
        <taxon>Ecdysozoa</taxon>
        <taxon>Arthropoda</taxon>
        <taxon>Chelicerata</taxon>
        <taxon>Arachnida</taxon>
        <taxon>Araneae</taxon>
        <taxon>Araneomorphae</taxon>
        <taxon>Entelegynae</taxon>
        <taxon>Araneoidea</taxon>
        <taxon>Araneidae</taxon>
        <taxon>Araneus</taxon>
    </lineage>
</organism>
<dbReference type="EMBL" id="BGPR01002836">
    <property type="protein sequence ID" value="GBM79694.1"/>
    <property type="molecule type" value="Genomic_DNA"/>
</dbReference>
<proteinExistence type="predicted"/>
<name>A0A4Y2IPU8_ARAVE</name>
<evidence type="ECO:0000313" key="3">
    <source>
        <dbReference type="Proteomes" id="UP000499080"/>
    </source>
</evidence>
<dbReference type="Proteomes" id="UP000499080">
    <property type="component" value="Unassembled WGS sequence"/>
</dbReference>
<dbReference type="AlphaFoldDB" id="A0A4Y2IPU8"/>